<dbReference type="AlphaFoldDB" id="A0A4V6CWC6"/>
<dbReference type="EMBL" id="SZZH01000001">
    <property type="protein sequence ID" value="TKV61845.1"/>
    <property type="molecule type" value="Genomic_DNA"/>
</dbReference>
<gene>
    <name evidence="1" type="ORF">FDO65_09980</name>
</gene>
<evidence type="ECO:0000313" key="2">
    <source>
        <dbReference type="Proteomes" id="UP000306985"/>
    </source>
</evidence>
<name>A0A4V6CWC6_9ACTN</name>
<comment type="caution">
    <text evidence="1">The sequence shown here is derived from an EMBL/GenBank/DDBJ whole genome shotgun (WGS) entry which is preliminary data.</text>
</comment>
<evidence type="ECO:0000313" key="1">
    <source>
        <dbReference type="EMBL" id="TKV61845.1"/>
    </source>
</evidence>
<proteinExistence type="predicted"/>
<keyword evidence="2" id="KW-1185">Reference proteome</keyword>
<protein>
    <submittedName>
        <fullName evidence="1">Uncharacterized protein</fullName>
    </submittedName>
</protein>
<dbReference type="RefSeq" id="WP_137449150.1">
    <property type="nucleotide sequence ID" value="NZ_SZZH01000001.1"/>
</dbReference>
<dbReference type="Proteomes" id="UP000306985">
    <property type="component" value="Unassembled WGS sequence"/>
</dbReference>
<reference evidence="1 2" key="1">
    <citation type="submission" date="2019-05" db="EMBL/GenBank/DDBJ databases">
        <title>Nakamurella sp. N5BH11, whole genome shotgun sequence.</title>
        <authorList>
            <person name="Tuo L."/>
        </authorList>
    </citation>
    <scope>NUCLEOTIDE SEQUENCE [LARGE SCALE GENOMIC DNA]</scope>
    <source>
        <strain evidence="1 2">N5BH11</strain>
    </source>
</reference>
<accession>A0A4V6CWC6</accession>
<organism evidence="1 2">
    <name type="scientific">Nakamurella flava</name>
    <dbReference type="NCBI Taxonomy" id="2576308"/>
    <lineage>
        <taxon>Bacteria</taxon>
        <taxon>Bacillati</taxon>
        <taxon>Actinomycetota</taxon>
        <taxon>Actinomycetes</taxon>
        <taxon>Nakamurellales</taxon>
        <taxon>Nakamurellaceae</taxon>
        <taxon>Nakamurella</taxon>
    </lineage>
</organism>
<sequence>MTAPARPPRVLVRPASAEWDCGGCGAWKVGVDWIGPVEDLFAVAIGHAQNCKALHLARLRYDVSDQASFLRLRATHLESTSRETGELPFPWVELRAAARQLDELVTW</sequence>